<dbReference type="STRING" id="5486.A0A367Y405"/>
<dbReference type="PANTHER" id="PTHR12395:SF9">
    <property type="entry name" value="DECAPPING AND EXORIBONUCLEASE PROTEIN"/>
    <property type="match status" value="1"/>
</dbReference>
<evidence type="ECO:0000256" key="2">
    <source>
        <dbReference type="ARBA" id="ARBA00006562"/>
    </source>
</evidence>
<dbReference type="OrthoDB" id="5853397at2759"/>
<dbReference type="InterPro" id="IPR013961">
    <property type="entry name" value="RAI1"/>
</dbReference>
<feature type="domain" description="RAI1-like" evidence="8">
    <location>
        <begin position="21"/>
        <end position="393"/>
    </location>
</feature>
<dbReference type="InterPro" id="IPR039039">
    <property type="entry name" value="RAI1-like_fam"/>
</dbReference>
<dbReference type="GO" id="GO:0005829">
    <property type="term" value="C:cytosol"/>
    <property type="evidence" value="ECO:0007669"/>
    <property type="project" value="TreeGrafter"/>
</dbReference>
<comment type="catalytic activity">
    <reaction evidence="4">
        <text>a 5'-end (N(7)-methyl 5'-triphosphoguanosine)-ribonucleoside-ribonucleotide in mRNA + H2O = a (N(7)-methyl 5'-triphosphoguanosine)-nucleoside + a 5'-end phospho-ribonucleoside in mRNA + H(+)</text>
        <dbReference type="Rhea" id="RHEA:66928"/>
        <dbReference type="Rhea" id="RHEA-COMP:15692"/>
        <dbReference type="Rhea" id="RHEA-COMP:17313"/>
        <dbReference type="ChEBI" id="CHEBI:15377"/>
        <dbReference type="ChEBI" id="CHEBI:15378"/>
        <dbReference type="ChEBI" id="CHEBI:138282"/>
        <dbReference type="ChEBI" id="CHEBI:172876"/>
        <dbReference type="ChEBI" id="CHEBI:172877"/>
    </reaction>
    <physiologicalReaction direction="left-to-right" evidence="4">
        <dbReference type="Rhea" id="RHEA:66929"/>
    </physiologicalReaction>
</comment>
<keyword evidence="7" id="KW-0547">Nucleotide-binding</keyword>
<dbReference type="PANTHER" id="PTHR12395">
    <property type="entry name" value="DOM-3 RELATED"/>
    <property type="match status" value="1"/>
</dbReference>
<gene>
    <name evidence="9" type="primary">RAI1_1</name>
    <name evidence="9" type="ORF">Cantr_08123</name>
</gene>
<dbReference type="GO" id="GO:0000166">
    <property type="term" value="F:nucleotide binding"/>
    <property type="evidence" value="ECO:0007669"/>
    <property type="project" value="UniProtKB-KW"/>
</dbReference>
<keyword evidence="7" id="KW-0539">Nucleus</keyword>
<comment type="cofactor">
    <cofactor evidence="1 7">
        <name>a divalent metal cation</name>
        <dbReference type="ChEBI" id="CHEBI:60240"/>
    </cofactor>
</comment>
<organism evidence="9 10">
    <name type="scientific">Candida viswanathii</name>
    <dbReference type="NCBI Taxonomy" id="5486"/>
    <lineage>
        <taxon>Eukaryota</taxon>
        <taxon>Fungi</taxon>
        <taxon>Dikarya</taxon>
        <taxon>Ascomycota</taxon>
        <taxon>Saccharomycotina</taxon>
        <taxon>Pichiomycetes</taxon>
        <taxon>Debaryomycetaceae</taxon>
        <taxon>Candida/Lodderomyces clade</taxon>
        <taxon>Candida</taxon>
    </lineage>
</organism>
<protein>
    <recommendedName>
        <fullName evidence="7">Decapping nuclease</fullName>
        <ecNumber evidence="7">3.6.1.-</ecNumber>
    </recommendedName>
</protein>
<dbReference type="GO" id="GO:0034353">
    <property type="term" value="F:mRNA 5'-diphosphatase activity"/>
    <property type="evidence" value="ECO:0007669"/>
    <property type="project" value="TreeGrafter"/>
</dbReference>
<comment type="caution">
    <text evidence="9">The sequence shown here is derived from an EMBL/GenBank/DDBJ whole genome shotgun (WGS) entry which is preliminary data.</text>
</comment>
<dbReference type="GO" id="GO:0003723">
    <property type="term" value="F:RNA binding"/>
    <property type="evidence" value="ECO:0007669"/>
    <property type="project" value="UniProtKB-KW"/>
</dbReference>
<dbReference type="EMBL" id="QLNQ01000026">
    <property type="protein sequence ID" value="RCK60594.1"/>
    <property type="molecule type" value="Genomic_DNA"/>
</dbReference>
<evidence type="ECO:0000256" key="5">
    <source>
        <dbReference type="ARBA" id="ARBA00044692"/>
    </source>
</evidence>
<comment type="subcellular location">
    <subcellularLocation>
        <location evidence="7">Nucleus</location>
    </subcellularLocation>
</comment>
<reference evidence="9 10" key="1">
    <citation type="submission" date="2018-06" db="EMBL/GenBank/DDBJ databases">
        <title>Whole genome sequencing of Candida tropicalis (genome annotated by CSBL at Korea University).</title>
        <authorList>
            <person name="Ahn J."/>
        </authorList>
    </citation>
    <scope>NUCLEOTIDE SEQUENCE [LARGE SCALE GENOMIC DNA]</scope>
    <source>
        <strain evidence="9 10">ATCC 20962</strain>
    </source>
</reference>
<evidence type="ECO:0000259" key="8">
    <source>
        <dbReference type="Pfam" id="PF08652"/>
    </source>
</evidence>
<dbReference type="GO" id="GO:0046872">
    <property type="term" value="F:metal ion binding"/>
    <property type="evidence" value="ECO:0007669"/>
    <property type="project" value="UniProtKB-KW"/>
</dbReference>
<evidence type="ECO:0000256" key="7">
    <source>
        <dbReference type="RuleBase" id="RU367113"/>
    </source>
</evidence>
<dbReference type="EC" id="3.6.1.-" evidence="7"/>
<comment type="catalytic activity">
    <reaction evidence="5">
        <text>a 5'-end triphospho-ribonucleoside in mRNA + H2O = a 5'-end phospho-ribonucleoside in mRNA + diphosphate + H(+)</text>
        <dbReference type="Rhea" id="RHEA:78683"/>
        <dbReference type="Rhea" id="RHEA-COMP:15692"/>
        <dbReference type="Rhea" id="RHEA-COMP:17164"/>
        <dbReference type="ChEBI" id="CHEBI:15377"/>
        <dbReference type="ChEBI" id="CHEBI:15378"/>
        <dbReference type="ChEBI" id="CHEBI:33019"/>
        <dbReference type="ChEBI" id="CHEBI:138282"/>
        <dbReference type="ChEBI" id="CHEBI:167618"/>
    </reaction>
    <physiologicalReaction direction="left-to-right" evidence="5">
        <dbReference type="Rhea" id="RHEA:78684"/>
    </physiologicalReaction>
</comment>
<keyword evidence="7" id="KW-0479">Metal-binding</keyword>
<comment type="similarity">
    <text evidence="2 7">Belongs to the DXO/Dom3Z family.</text>
</comment>
<keyword evidence="3 7" id="KW-0540">Nuclease</keyword>
<sequence>MSSTTTKTLPLSARAKTTALKQPREIFTYSRDINGAYHYDAETLASAMSYFYLPDSYVDMGLDLGAGYSKFKQIPPQSDARSFPHLLRGLLQHEEATGKKHASDIVTFRGIMTRMMSIPYNPSDGLELYVVPFDGQIFVDFDWDVELARRAEQDQRTRATNTPDKYEYVKRCEYSGYKFEALATIPGPWSDVSRSVIETRPRKTVNNFEQYLSVIRTGIGAVKVTLAGEVDCCWDYLPEDASRRLGHYVELKTSRVVENNMQVVNFEKKLFRTWCQCFLMGVGKVVYGFRDDNLILRNVEVYNTEEIPVMIKNNPLTNATTGGSGSARKINCTNALKWYGAVVEWINSSVDKADESKSYRLKYDPVRKLLILNETSKEMNDSLRNGDVLTKEFVKWRQEMRK</sequence>
<comment type="function">
    <text evidence="7">Decapping enzyme for NAD-capped RNAs: specifically hydrolyzes the nicotinamide adenine dinucleotide (NAD) cap from a subset of RNAs by removing the entire NAD moiety from the 5'-end of an NAD-capped RNA.</text>
</comment>
<dbReference type="AlphaFoldDB" id="A0A367Y405"/>
<evidence type="ECO:0000256" key="4">
    <source>
        <dbReference type="ARBA" id="ARBA00044676"/>
    </source>
</evidence>
<keyword evidence="10" id="KW-1185">Reference proteome</keyword>
<evidence type="ECO:0000313" key="9">
    <source>
        <dbReference type="EMBL" id="RCK60594.1"/>
    </source>
</evidence>
<evidence type="ECO:0000256" key="1">
    <source>
        <dbReference type="ARBA" id="ARBA00001968"/>
    </source>
</evidence>
<dbReference type="GO" id="GO:0110155">
    <property type="term" value="P:NAD-cap decapping"/>
    <property type="evidence" value="ECO:0007669"/>
    <property type="project" value="TreeGrafter"/>
</dbReference>
<keyword evidence="7" id="KW-0694">RNA-binding</keyword>
<evidence type="ECO:0000256" key="6">
    <source>
        <dbReference type="ARBA" id="ARBA00048124"/>
    </source>
</evidence>
<dbReference type="GO" id="GO:0005634">
    <property type="term" value="C:nucleus"/>
    <property type="evidence" value="ECO:0007669"/>
    <property type="project" value="UniProtKB-SubCell"/>
</dbReference>
<dbReference type="GO" id="GO:0004518">
    <property type="term" value="F:nuclease activity"/>
    <property type="evidence" value="ECO:0007669"/>
    <property type="project" value="UniProtKB-KW"/>
</dbReference>
<evidence type="ECO:0000313" key="10">
    <source>
        <dbReference type="Proteomes" id="UP000253472"/>
    </source>
</evidence>
<name>A0A367Y405_9ASCO</name>
<dbReference type="GO" id="GO:0000956">
    <property type="term" value="P:nuclear-transcribed mRNA catabolic process"/>
    <property type="evidence" value="ECO:0007669"/>
    <property type="project" value="TreeGrafter"/>
</dbReference>
<dbReference type="Pfam" id="PF08652">
    <property type="entry name" value="RAI1"/>
    <property type="match status" value="1"/>
</dbReference>
<dbReference type="Proteomes" id="UP000253472">
    <property type="component" value="Unassembled WGS sequence"/>
</dbReference>
<accession>A0A367Y405</accession>
<evidence type="ECO:0000256" key="3">
    <source>
        <dbReference type="ARBA" id="ARBA00022722"/>
    </source>
</evidence>
<comment type="catalytic activity">
    <reaction evidence="6">
        <text>a 5'-end NAD(+)-phospho-ribonucleoside in mRNA + H2O = a 5'-end phospho-ribonucleoside in mRNA + NAD(+) + H(+)</text>
        <dbReference type="Rhea" id="RHEA:60880"/>
        <dbReference type="Rhea" id="RHEA-COMP:15692"/>
        <dbReference type="Rhea" id="RHEA-COMP:15698"/>
        <dbReference type="ChEBI" id="CHEBI:15377"/>
        <dbReference type="ChEBI" id="CHEBI:15378"/>
        <dbReference type="ChEBI" id="CHEBI:57540"/>
        <dbReference type="ChEBI" id="CHEBI:138282"/>
        <dbReference type="ChEBI" id="CHEBI:144029"/>
    </reaction>
    <physiologicalReaction direction="left-to-right" evidence="6">
        <dbReference type="Rhea" id="RHEA:60881"/>
    </physiologicalReaction>
</comment>
<proteinExistence type="inferred from homology"/>
<keyword evidence="7" id="KW-0378">Hydrolase</keyword>